<accession>A0A5B6UGY2</accession>
<evidence type="ECO:0000259" key="2">
    <source>
        <dbReference type="Pfam" id="PF14392"/>
    </source>
</evidence>
<dbReference type="Proteomes" id="UP000325315">
    <property type="component" value="Unassembled WGS sequence"/>
</dbReference>
<reference evidence="4" key="1">
    <citation type="journal article" date="2019" name="Plant Biotechnol. J.">
        <title>Genome sequencing of the Australian wild diploid species Gossypium australe highlights disease resistance and delayed gland morphogenesis.</title>
        <authorList>
            <person name="Cai Y."/>
            <person name="Cai X."/>
            <person name="Wang Q."/>
            <person name="Wang P."/>
            <person name="Zhang Y."/>
            <person name="Cai C."/>
            <person name="Xu Y."/>
            <person name="Wang K."/>
            <person name="Zhou Z."/>
            <person name="Wang C."/>
            <person name="Geng S."/>
            <person name="Li B."/>
            <person name="Dong Q."/>
            <person name="Hou Y."/>
            <person name="Wang H."/>
            <person name="Ai P."/>
            <person name="Liu Z."/>
            <person name="Yi F."/>
            <person name="Sun M."/>
            <person name="An G."/>
            <person name="Cheng J."/>
            <person name="Zhang Y."/>
            <person name="Shi Q."/>
            <person name="Xie Y."/>
            <person name="Shi X."/>
            <person name="Chang Y."/>
            <person name="Huang F."/>
            <person name="Chen Y."/>
            <person name="Hong S."/>
            <person name="Mi L."/>
            <person name="Sun Q."/>
            <person name="Zhang L."/>
            <person name="Zhou B."/>
            <person name="Peng R."/>
            <person name="Zhang X."/>
            <person name="Liu F."/>
        </authorList>
    </citation>
    <scope>NUCLEOTIDE SEQUENCE [LARGE SCALE GENOMIC DNA]</scope>
    <source>
        <strain evidence="4">cv. PA1801</strain>
    </source>
</reference>
<proteinExistence type="predicted"/>
<dbReference type="OrthoDB" id="1000318at2759"/>
<evidence type="ECO:0000313" key="3">
    <source>
        <dbReference type="EMBL" id="KAA3456076.1"/>
    </source>
</evidence>
<sequence length="266" mass="29909">MEAVLADLTLNEDEEDVLQIQTDSNTVSEVEEYNLVGCFLTASNFLGSFLEYDGSTLGKGNMNFIRARVQLDIRSPLKRKKQVKFNNVCSFVRFKYERLTLFCFYCGRLRYSDSFCVSEMELGVEISEMGWDLSLRAQSRRALTMSSVWLREEGETSGVSNVIGSNTGHGGWEGIRRPGIMDPVLGFNPGSRSACPREEKESMMRGQSQTAMDHNLEDEVVVGEEGKKRARGDIEKSTKWEGSNSRSEIERHQLSAAAKGQVDRSQ</sequence>
<keyword evidence="4" id="KW-1185">Reference proteome</keyword>
<dbReference type="Pfam" id="PF14392">
    <property type="entry name" value="zf-CCHC_4"/>
    <property type="match status" value="1"/>
</dbReference>
<feature type="compositionally biased region" description="Basic and acidic residues" evidence="1">
    <location>
        <begin position="224"/>
        <end position="239"/>
    </location>
</feature>
<dbReference type="AlphaFoldDB" id="A0A5B6UGY2"/>
<comment type="caution">
    <text evidence="3">The sequence shown here is derived from an EMBL/GenBank/DDBJ whole genome shotgun (WGS) entry which is preliminary data.</text>
</comment>
<organism evidence="3 4">
    <name type="scientific">Gossypium australe</name>
    <dbReference type="NCBI Taxonomy" id="47621"/>
    <lineage>
        <taxon>Eukaryota</taxon>
        <taxon>Viridiplantae</taxon>
        <taxon>Streptophyta</taxon>
        <taxon>Embryophyta</taxon>
        <taxon>Tracheophyta</taxon>
        <taxon>Spermatophyta</taxon>
        <taxon>Magnoliopsida</taxon>
        <taxon>eudicotyledons</taxon>
        <taxon>Gunneridae</taxon>
        <taxon>Pentapetalae</taxon>
        <taxon>rosids</taxon>
        <taxon>malvids</taxon>
        <taxon>Malvales</taxon>
        <taxon>Malvaceae</taxon>
        <taxon>Malvoideae</taxon>
        <taxon>Gossypium</taxon>
    </lineage>
</organism>
<dbReference type="InterPro" id="IPR025836">
    <property type="entry name" value="Zn_knuckle_CX2CX4HX4C"/>
</dbReference>
<protein>
    <submittedName>
        <fullName evidence="3">Nucleolin-like</fullName>
    </submittedName>
</protein>
<gene>
    <name evidence="3" type="ORF">EPI10_019034</name>
</gene>
<dbReference type="EMBL" id="SMMG02000012">
    <property type="protein sequence ID" value="KAA3456076.1"/>
    <property type="molecule type" value="Genomic_DNA"/>
</dbReference>
<name>A0A5B6UGY2_9ROSI</name>
<dbReference type="InterPro" id="IPR040256">
    <property type="entry name" value="At4g02000-like"/>
</dbReference>
<evidence type="ECO:0000313" key="4">
    <source>
        <dbReference type="Proteomes" id="UP000325315"/>
    </source>
</evidence>
<feature type="region of interest" description="Disordered" evidence="1">
    <location>
        <begin position="189"/>
        <end position="266"/>
    </location>
</feature>
<feature type="domain" description="Zinc knuckle CX2CX4HX4C" evidence="2">
    <location>
        <begin position="71"/>
        <end position="116"/>
    </location>
</feature>
<evidence type="ECO:0000256" key="1">
    <source>
        <dbReference type="SAM" id="MobiDB-lite"/>
    </source>
</evidence>
<dbReference type="PANTHER" id="PTHR31286:SF153">
    <property type="entry name" value="DUF4283 DOMAIN PROTEIN"/>
    <property type="match status" value="1"/>
</dbReference>
<dbReference type="PANTHER" id="PTHR31286">
    <property type="entry name" value="GLYCINE-RICH CELL WALL STRUCTURAL PROTEIN 1.8-LIKE"/>
    <property type="match status" value="1"/>
</dbReference>